<dbReference type="SUPFAM" id="SSF46785">
    <property type="entry name" value="Winged helix' DNA-binding domain"/>
    <property type="match status" value="1"/>
</dbReference>
<comment type="caution">
    <text evidence="3">The sequence shown here is derived from an EMBL/GenBank/DDBJ whole genome shotgun (WGS) entry which is preliminary data.</text>
</comment>
<organism evidence="3 4">
    <name type="scientific">Actinocorallia longicatena</name>
    <dbReference type="NCBI Taxonomy" id="111803"/>
    <lineage>
        <taxon>Bacteria</taxon>
        <taxon>Bacillati</taxon>
        <taxon>Actinomycetota</taxon>
        <taxon>Actinomycetes</taxon>
        <taxon>Streptosporangiales</taxon>
        <taxon>Thermomonosporaceae</taxon>
        <taxon>Actinocorallia</taxon>
    </lineage>
</organism>
<proteinExistence type="predicted"/>
<dbReference type="EMBL" id="BAAAUV010000002">
    <property type="protein sequence ID" value="GAA3198789.1"/>
    <property type="molecule type" value="Genomic_DNA"/>
</dbReference>
<dbReference type="InterPro" id="IPR005149">
    <property type="entry name" value="Tscrpt_reg_PadR_N"/>
</dbReference>
<keyword evidence="1" id="KW-0175">Coiled coil</keyword>
<evidence type="ECO:0000313" key="4">
    <source>
        <dbReference type="Proteomes" id="UP001501237"/>
    </source>
</evidence>
<keyword evidence="4" id="KW-1185">Reference proteome</keyword>
<feature type="coiled-coil region" evidence="1">
    <location>
        <begin position="119"/>
        <end position="146"/>
    </location>
</feature>
<name>A0ABP6Q118_9ACTN</name>
<accession>A0ABP6Q118</accession>
<dbReference type="InterPro" id="IPR036390">
    <property type="entry name" value="WH_DNA-bd_sf"/>
</dbReference>
<dbReference type="Proteomes" id="UP001501237">
    <property type="component" value="Unassembled WGS sequence"/>
</dbReference>
<dbReference type="Gene3D" id="1.10.10.10">
    <property type="entry name" value="Winged helix-like DNA-binding domain superfamily/Winged helix DNA-binding domain"/>
    <property type="match status" value="1"/>
</dbReference>
<sequence>MAKLSPLALAVLVMLSERPMHPYEIGRLMRSRGKDQSIKIRYGSLYTVVQNLEKQGLVEADGTDRAGNRPERTVYSVTGTGREAMDRRLSEIIELPEKEYPAFEGALSLVGVLGPDRTVELLERRLAALERELAEGREVYDHLISDLRLPRLFLIEVEYAAHQKRAEADWVRGLLTELKEETIDGMSAWRSFFGGGGFPEEWKDRPFAASELGLNEEAPEN</sequence>
<dbReference type="PANTHER" id="PTHR33169">
    <property type="entry name" value="PADR-FAMILY TRANSCRIPTIONAL REGULATOR"/>
    <property type="match status" value="1"/>
</dbReference>
<dbReference type="InterPro" id="IPR052509">
    <property type="entry name" value="Metal_resp_DNA-bind_regulator"/>
</dbReference>
<evidence type="ECO:0000259" key="2">
    <source>
        <dbReference type="Pfam" id="PF03551"/>
    </source>
</evidence>
<gene>
    <name evidence="3" type="ORF">GCM10010468_10740</name>
</gene>
<feature type="domain" description="Transcription regulator PadR N-terminal" evidence="2">
    <location>
        <begin position="11"/>
        <end position="86"/>
    </location>
</feature>
<dbReference type="PANTHER" id="PTHR33169:SF14">
    <property type="entry name" value="TRANSCRIPTIONAL REGULATOR RV3488"/>
    <property type="match status" value="1"/>
</dbReference>
<evidence type="ECO:0000313" key="3">
    <source>
        <dbReference type="EMBL" id="GAA3198789.1"/>
    </source>
</evidence>
<dbReference type="InterPro" id="IPR036388">
    <property type="entry name" value="WH-like_DNA-bd_sf"/>
</dbReference>
<dbReference type="RefSeq" id="WP_344822772.1">
    <property type="nucleotide sequence ID" value="NZ_BAAAUV010000002.1"/>
</dbReference>
<reference evidence="4" key="1">
    <citation type="journal article" date="2019" name="Int. J. Syst. Evol. Microbiol.">
        <title>The Global Catalogue of Microorganisms (GCM) 10K type strain sequencing project: providing services to taxonomists for standard genome sequencing and annotation.</title>
        <authorList>
            <consortium name="The Broad Institute Genomics Platform"/>
            <consortium name="The Broad Institute Genome Sequencing Center for Infectious Disease"/>
            <person name="Wu L."/>
            <person name="Ma J."/>
        </authorList>
    </citation>
    <scope>NUCLEOTIDE SEQUENCE [LARGE SCALE GENOMIC DNA]</scope>
    <source>
        <strain evidence="4">JCM 9377</strain>
    </source>
</reference>
<evidence type="ECO:0000256" key="1">
    <source>
        <dbReference type="SAM" id="Coils"/>
    </source>
</evidence>
<dbReference type="Pfam" id="PF03551">
    <property type="entry name" value="PadR"/>
    <property type="match status" value="1"/>
</dbReference>
<protein>
    <submittedName>
        <fullName evidence="3">PadR family transcriptional regulator</fullName>
    </submittedName>
</protein>